<accession>A0A512JFY8</accession>
<proteinExistence type="predicted"/>
<keyword evidence="3" id="KW-1185">Reference proteome</keyword>
<dbReference type="AlphaFoldDB" id="A0A512JFY8"/>
<dbReference type="EMBL" id="BJZV01000002">
    <property type="protein sequence ID" value="GEP08867.1"/>
    <property type="molecule type" value="Genomic_DNA"/>
</dbReference>
<sequence length="80" mass="8430">MHSPQVHQRPAPVPVEGIDFTVAMRRAGPRAAVSVAAADLPAVATWVAKVGDRSCEGSLPDEETRLPADEQEAGLRFAPA</sequence>
<evidence type="ECO:0000313" key="3">
    <source>
        <dbReference type="Proteomes" id="UP000321750"/>
    </source>
</evidence>
<protein>
    <submittedName>
        <fullName evidence="2">Uncharacterized protein</fullName>
    </submittedName>
</protein>
<evidence type="ECO:0000256" key="1">
    <source>
        <dbReference type="SAM" id="MobiDB-lite"/>
    </source>
</evidence>
<gene>
    <name evidence="2" type="ORF">MGN01_07120</name>
</gene>
<name>A0A512JFY8_9HYPH</name>
<reference evidence="2 3" key="1">
    <citation type="submission" date="2019-07" db="EMBL/GenBank/DDBJ databases">
        <title>Whole genome shotgun sequence of Methylobacterium gnaphalii NBRC 107716.</title>
        <authorList>
            <person name="Hosoyama A."/>
            <person name="Uohara A."/>
            <person name="Ohji S."/>
            <person name="Ichikawa N."/>
        </authorList>
    </citation>
    <scope>NUCLEOTIDE SEQUENCE [LARGE SCALE GENOMIC DNA]</scope>
    <source>
        <strain evidence="2 3">NBRC 107716</strain>
    </source>
</reference>
<feature type="region of interest" description="Disordered" evidence="1">
    <location>
        <begin position="55"/>
        <end position="80"/>
    </location>
</feature>
<dbReference type="RefSeq" id="WP_147045175.1">
    <property type="nucleotide sequence ID" value="NZ_BJZV01000002.1"/>
</dbReference>
<organism evidence="2 3">
    <name type="scientific">Methylobacterium gnaphalii</name>
    <dbReference type="NCBI Taxonomy" id="1010610"/>
    <lineage>
        <taxon>Bacteria</taxon>
        <taxon>Pseudomonadati</taxon>
        <taxon>Pseudomonadota</taxon>
        <taxon>Alphaproteobacteria</taxon>
        <taxon>Hyphomicrobiales</taxon>
        <taxon>Methylobacteriaceae</taxon>
        <taxon>Methylobacterium</taxon>
    </lineage>
</organism>
<evidence type="ECO:0000313" key="2">
    <source>
        <dbReference type="EMBL" id="GEP08867.1"/>
    </source>
</evidence>
<dbReference type="Proteomes" id="UP000321750">
    <property type="component" value="Unassembled WGS sequence"/>
</dbReference>
<comment type="caution">
    <text evidence="2">The sequence shown here is derived from an EMBL/GenBank/DDBJ whole genome shotgun (WGS) entry which is preliminary data.</text>
</comment>